<proteinExistence type="predicted"/>
<dbReference type="AlphaFoldDB" id="A0A437STE1"/>
<comment type="caution">
    <text evidence="1">The sequence shown here is derived from an EMBL/GenBank/DDBJ whole genome shotgun (WGS) entry which is preliminary data.</text>
</comment>
<organism evidence="1 2">
    <name type="scientific">Lactobacillus xujianguonis</name>
    <dbReference type="NCBI Taxonomy" id="2495899"/>
    <lineage>
        <taxon>Bacteria</taxon>
        <taxon>Bacillati</taxon>
        <taxon>Bacillota</taxon>
        <taxon>Bacilli</taxon>
        <taxon>Lactobacillales</taxon>
        <taxon>Lactobacillaceae</taxon>
        <taxon>Lactobacillus</taxon>
    </lineage>
</organism>
<protein>
    <submittedName>
        <fullName evidence="1">Uncharacterized protein</fullName>
    </submittedName>
</protein>
<sequence>MSFYMSFKSMLDSFGVDLTVYPHDKSKPSYRYLGGRKIPVEGTTAPEPIKVHEPVVPANQFSAILSSYVDGGNLEEYDLLWFSSGKYAIDTVIQVPSQGNRKYKVVDMSDWQGYSDVCIYMLKGDAEHPNGL</sequence>
<name>A0A437STE1_9LACO</name>
<accession>A0A437STE1</accession>
<gene>
    <name evidence="1" type="ORF">EJK17_09030</name>
</gene>
<evidence type="ECO:0000313" key="1">
    <source>
        <dbReference type="EMBL" id="RVU70165.1"/>
    </source>
</evidence>
<dbReference type="EMBL" id="RXIA01000028">
    <property type="protein sequence ID" value="RVU70165.1"/>
    <property type="molecule type" value="Genomic_DNA"/>
</dbReference>
<evidence type="ECO:0000313" key="2">
    <source>
        <dbReference type="Proteomes" id="UP000288291"/>
    </source>
</evidence>
<dbReference type="Proteomes" id="UP000288291">
    <property type="component" value="Unassembled WGS sequence"/>
</dbReference>
<dbReference type="RefSeq" id="WP_103661441.1">
    <property type="nucleotide sequence ID" value="NZ_ML136896.1"/>
</dbReference>
<reference evidence="1 2" key="1">
    <citation type="submission" date="2018-12" db="EMBL/GenBank/DDBJ databases">
        <authorList>
            <person name="Meng J."/>
        </authorList>
    </citation>
    <scope>NUCLEOTIDE SEQUENCE [LARGE SCALE GENOMIC DNA]</scope>
    <source>
        <strain evidence="1 2">HT111-2</strain>
    </source>
</reference>
<keyword evidence="2" id="KW-1185">Reference proteome</keyword>